<comment type="caution">
    <text evidence="1">The sequence shown here is derived from an EMBL/GenBank/DDBJ whole genome shotgun (WGS) entry which is preliminary data.</text>
</comment>
<sequence>MEHPHAEVVIEIVVDVVLDCVVADNGDPLPACLSVAEEEAMEDPADIGGITTALPAIRAWALKVLQMFIVGRQLAFRARGTWQYRPIPGTKPASQKANLIVHGIPISVIHHPVATD</sequence>
<dbReference type="EMBL" id="PJMW01000002">
    <property type="protein sequence ID" value="PKV79556.1"/>
    <property type="molecule type" value="Genomic_DNA"/>
</dbReference>
<gene>
    <name evidence="1" type="ORF">ATK86_3952</name>
</gene>
<accession>A0A2N3VD80</accession>
<keyword evidence="2" id="KW-1185">Reference proteome</keyword>
<name>A0A2N3VD80_9NOCA</name>
<dbReference type="AlphaFoldDB" id="A0A2N3VD80"/>
<proteinExistence type="predicted"/>
<reference evidence="1 2" key="1">
    <citation type="submission" date="2017-12" db="EMBL/GenBank/DDBJ databases">
        <title>Sequencing the genomes of 1000 Actinobacteria strains.</title>
        <authorList>
            <person name="Klenk H.-P."/>
        </authorList>
    </citation>
    <scope>NUCLEOTIDE SEQUENCE [LARGE SCALE GENOMIC DNA]</scope>
    <source>
        <strain evidence="1 2">DSM 44489</strain>
    </source>
</reference>
<protein>
    <submittedName>
        <fullName evidence="1">Uncharacterized protein</fullName>
    </submittedName>
</protein>
<dbReference type="Proteomes" id="UP000233766">
    <property type="component" value="Unassembled WGS sequence"/>
</dbReference>
<evidence type="ECO:0000313" key="2">
    <source>
        <dbReference type="Proteomes" id="UP000233766"/>
    </source>
</evidence>
<evidence type="ECO:0000313" key="1">
    <source>
        <dbReference type="EMBL" id="PKV79556.1"/>
    </source>
</evidence>
<organism evidence="1 2">
    <name type="scientific">Nocardia fluminea</name>
    <dbReference type="NCBI Taxonomy" id="134984"/>
    <lineage>
        <taxon>Bacteria</taxon>
        <taxon>Bacillati</taxon>
        <taxon>Actinomycetota</taxon>
        <taxon>Actinomycetes</taxon>
        <taxon>Mycobacteriales</taxon>
        <taxon>Nocardiaceae</taxon>
        <taxon>Nocardia</taxon>
    </lineage>
</organism>